<gene>
    <name evidence="2" type="ORF">GMARGA_LOCUS29491</name>
</gene>
<dbReference type="InterPro" id="IPR001660">
    <property type="entry name" value="SAM"/>
</dbReference>
<dbReference type="SUPFAM" id="SSF47769">
    <property type="entry name" value="SAM/Pointed domain"/>
    <property type="match status" value="1"/>
</dbReference>
<feature type="domain" description="SAM" evidence="1">
    <location>
        <begin position="99"/>
        <end position="140"/>
    </location>
</feature>
<keyword evidence="3" id="KW-1185">Reference proteome</keyword>
<proteinExistence type="predicted"/>
<protein>
    <submittedName>
        <fullName evidence="2">33567_t:CDS:1</fullName>
    </submittedName>
</protein>
<dbReference type="Pfam" id="PF00536">
    <property type="entry name" value="SAM_1"/>
    <property type="match status" value="1"/>
</dbReference>
<dbReference type="Proteomes" id="UP000789901">
    <property type="component" value="Unassembled WGS sequence"/>
</dbReference>
<comment type="caution">
    <text evidence="2">The sequence shown here is derived from an EMBL/GenBank/DDBJ whole genome shotgun (WGS) entry which is preliminary data.</text>
</comment>
<dbReference type="EMBL" id="CAJVQB010039793">
    <property type="protein sequence ID" value="CAG8827718.1"/>
    <property type="molecule type" value="Genomic_DNA"/>
</dbReference>
<evidence type="ECO:0000313" key="2">
    <source>
        <dbReference type="EMBL" id="CAG8827718.1"/>
    </source>
</evidence>
<accession>A0ABN7WDJ6</accession>
<sequence>DLNLKKSNETKSKALCISNNNNANKDEMDKADQITKLRQKWECKICNKICYVDVYSANSYGLSGLPNINNSFTSAIHSSKAVHKFFLKLEVINNESGSYTQFERAFENKKISLDTIKELSELDLIELGVNKMGWCKKIIKLAHEY</sequence>
<feature type="non-terminal residue" evidence="2">
    <location>
        <position position="1"/>
    </location>
</feature>
<dbReference type="Gene3D" id="1.10.150.50">
    <property type="entry name" value="Transcription Factor, Ets-1"/>
    <property type="match status" value="1"/>
</dbReference>
<organism evidence="2 3">
    <name type="scientific">Gigaspora margarita</name>
    <dbReference type="NCBI Taxonomy" id="4874"/>
    <lineage>
        <taxon>Eukaryota</taxon>
        <taxon>Fungi</taxon>
        <taxon>Fungi incertae sedis</taxon>
        <taxon>Mucoromycota</taxon>
        <taxon>Glomeromycotina</taxon>
        <taxon>Glomeromycetes</taxon>
        <taxon>Diversisporales</taxon>
        <taxon>Gigasporaceae</taxon>
        <taxon>Gigaspora</taxon>
    </lineage>
</organism>
<dbReference type="InterPro" id="IPR013761">
    <property type="entry name" value="SAM/pointed_sf"/>
</dbReference>
<name>A0ABN7WDJ6_GIGMA</name>
<evidence type="ECO:0000259" key="1">
    <source>
        <dbReference type="Pfam" id="PF00536"/>
    </source>
</evidence>
<reference evidence="2 3" key="1">
    <citation type="submission" date="2021-06" db="EMBL/GenBank/DDBJ databases">
        <authorList>
            <person name="Kallberg Y."/>
            <person name="Tangrot J."/>
            <person name="Rosling A."/>
        </authorList>
    </citation>
    <scope>NUCLEOTIDE SEQUENCE [LARGE SCALE GENOMIC DNA]</scope>
    <source>
        <strain evidence="2 3">120-4 pot B 10/14</strain>
    </source>
</reference>
<dbReference type="CDD" id="cd09487">
    <property type="entry name" value="SAM_superfamily"/>
    <property type="match status" value="1"/>
</dbReference>
<evidence type="ECO:0000313" key="3">
    <source>
        <dbReference type="Proteomes" id="UP000789901"/>
    </source>
</evidence>